<dbReference type="InterPro" id="IPR011989">
    <property type="entry name" value="ARM-like"/>
</dbReference>
<evidence type="ECO:0000313" key="2">
    <source>
        <dbReference type="Proteomes" id="UP000309488"/>
    </source>
</evidence>
<name>A0A4U1CTQ6_9SPHI</name>
<dbReference type="EMBL" id="SWBR01000001">
    <property type="protein sequence ID" value="TKC12587.1"/>
    <property type="molecule type" value="Genomic_DNA"/>
</dbReference>
<organism evidence="1 2">
    <name type="scientific">Pedobacter polaris</name>
    <dbReference type="NCBI Taxonomy" id="2571273"/>
    <lineage>
        <taxon>Bacteria</taxon>
        <taxon>Pseudomonadati</taxon>
        <taxon>Bacteroidota</taxon>
        <taxon>Sphingobacteriia</taxon>
        <taxon>Sphingobacteriales</taxon>
        <taxon>Sphingobacteriaceae</taxon>
        <taxon>Pedobacter</taxon>
    </lineage>
</organism>
<dbReference type="Gene3D" id="1.25.10.10">
    <property type="entry name" value="Leucine-rich Repeat Variant"/>
    <property type="match status" value="1"/>
</dbReference>
<dbReference type="SUPFAM" id="SSF48371">
    <property type="entry name" value="ARM repeat"/>
    <property type="match status" value="1"/>
</dbReference>
<dbReference type="AlphaFoldDB" id="A0A4U1CTQ6"/>
<evidence type="ECO:0008006" key="3">
    <source>
        <dbReference type="Google" id="ProtNLM"/>
    </source>
</evidence>
<dbReference type="InterPro" id="IPR016024">
    <property type="entry name" value="ARM-type_fold"/>
</dbReference>
<sequence length="228" mass="25820">MNKLEQLEKRRLELLSRPRSKEEIEESLELDKEIELERAIEYEEMKPELEKIGININSIWDLVNTKKLYPAAIDTLIKYLLKVKHDRNLEGFARALTVKEAKGKASIALISIYESIPKEKEDLRWAIGNAIATTMTNTDIPWLFVAVQDSSSGRSRGQLIRAVATVKTEEAENILIKLLDDNKAILPAIQSLGKIKSKKAKDKLLSLTGSTNRDVNQEALKAIKKIEN</sequence>
<proteinExistence type="predicted"/>
<accession>A0A4U1CTQ6</accession>
<gene>
    <name evidence="1" type="ORF">FA048_02930</name>
</gene>
<dbReference type="Proteomes" id="UP000309488">
    <property type="component" value="Unassembled WGS sequence"/>
</dbReference>
<keyword evidence="2" id="KW-1185">Reference proteome</keyword>
<reference evidence="1 2" key="1">
    <citation type="submission" date="2019-04" db="EMBL/GenBank/DDBJ databases">
        <title>Pedobacter sp. RP-3-22 sp. nov., isolated from Arctic soil.</title>
        <authorList>
            <person name="Dahal R.H."/>
            <person name="Kim D.-U."/>
        </authorList>
    </citation>
    <scope>NUCLEOTIDE SEQUENCE [LARGE SCALE GENOMIC DNA]</scope>
    <source>
        <strain evidence="1 2">RP-3-22</strain>
    </source>
</reference>
<evidence type="ECO:0000313" key="1">
    <source>
        <dbReference type="EMBL" id="TKC12587.1"/>
    </source>
</evidence>
<protein>
    <recommendedName>
        <fullName evidence="3">HEAT repeat domain-containing protein</fullName>
    </recommendedName>
</protein>
<dbReference type="RefSeq" id="WP_136838711.1">
    <property type="nucleotide sequence ID" value="NZ_SWBR01000001.1"/>
</dbReference>
<dbReference type="OrthoDB" id="712058at2"/>
<comment type="caution">
    <text evidence="1">The sequence shown here is derived from an EMBL/GenBank/DDBJ whole genome shotgun (WGS) entry which is preliminary data.</text>
</comment>